<reference evidence="2" key="1">
    <citation type="journal article" date="2014" name="Int. J. Syst. Evol. Microbiol.">
        <title>Complete genome sequence of Corynebacterium casei LMG S-19264T (=DSM 44701T), isolated from a smear-ripened cheese.</title>
        <authorList>
            <consortium name="US DOE Joint Genome Institute (JGI-PGF)"/>
            <person name="Walter F."/>
            <person name="Albersmeier A."/>
            <person name="Kalinowski J."/>
            <person name="Ruckert C."/>
        </authorList>
    </citation>
    <scope>NUCLEOTIDE SEQUENCE</scope>
    <source>
        <strain evidence="2">KCTC 23714</strain>
    </source>
</reference>
<reference evidence="2" key="2">
    <citation type="submission" date="2020-09" db="EMBL/GenBank/DDBJ databases">
        <authorList>
            <person name="Sun Q."/>
            <person name="Kim S."/>
        </authorList>
    </citation>
    <scope>NUCLEOTIDE SEQUENCE</scope>
    <source>
        <strain evidence="2">KCTC 23714</strain>
    </source>
</reference>
<dbReference type="EMBL" id="BMYQ01000009">
    <property type="protein sequence ID" value="GGW37501.1"/>
    <property type="molecule type" value="Genomic_DNA"/>
</dbReference>
<keyword evidence="1" id="KW-0472">Membrane</keyword>
<evidence type="ECO:0000256" key="1">
    <source>
        <dbReference type="SAM" id="Phobius"/>
    </source>
</evidence>
<evidence type="ECO:0000313" key="2">
    <source>
        <dbReference type="EMBL" id="GGW37501.1"/>
    </source>
</evidence>
<accession>A0A918IZ34</accession>
<keyword evidence="3" id="KW-1185">Reference proteome</keyword>
<sequence>MTRLTMIIFSMASTALMGAFIVAALVLGHVTLQAILIAAAAGFVLALPVSVVVARQIAG</sequence>
<evidence type="ECO:0008006" key="4">
    <source>
        <dbReference type="Google" id="ProtNLM"/>
    </source>
</evidence>
<dbReference type="RefSeq" id="WP_189634450.1">
    <property type="nucleotide sequence ID" value="NZ_BMYQ01000009.1"/>
</dbReference>
<keyword evidence="1" id="KW-0812">Transmembrane</keyword>
<organism evidence="2 3">
    <name type="scientific">Gemmobacter lanyuensis</name>
    <dbReference type="NCBI Taxonomy" id="1054497"/>
    <lineage>
        <taxon>Bacteria</taxon>
        <taxon>Pseudomonadati</taxon>
        <taxon>Pseudomonadota</taxon>
        <taxon>Alphaproteobacteria</taxon>
        <taxon>Rhodobacterales</taxon>
        <taxon>Paracoccaceae</taxon>
        <taxon>Gemmobacter</taxon>
    </lineage>
</organism>
<feature type="transmembrane region" description="Helical" evidence="1">
    <location>
        <begin position="7"/>
        <end position="28"/>
    </location>
</feature>
<keyword evidence="1" id="KW-1133">Transmembrane helix</keyword>
<protein>
    <recommendedName>
        <fullName evidence="4">CTP synthetase</fullName>
    </recommendedName>
</protein>
<proteinExistence type="predicted"/>
<evidence type="ECO:0000313" key="3">
    <source>
        <dbReference type="Proteomes" id="UP000628984"/>
    </source>
</evidence>
<dbReference type="Proteomes" id="UP000628984">
    <property type="component" value="Unassembled WGS sequence"/>
</dbReference>
<name>A0A918IZ34_9RHOB</name>
<gene>
    <name evidence="2" type="ORF">GCM10011452_27400</name>
</gene>
<comment type="caution">
    <text evidence="2">The sequence shown here is derived from an EMBL/GenBank/DDBJ whole genome shotgun (WGS) entry which is preliminary data.</text>
</comment>
<dbReference type="AlphaFoldDB" id="A0A918IZ34"/>
<feature type="transmembrane region" description="Helical" evidence="1">
    <location>
        <begin position="34"/>
        <end position="54"/>
    </location>
</feature>